<dbReference type="InterPro" id="IPR000795">
    <property type="entry name" value="T_Tr_GTP-bd_dom"/>
</dbReference>
<dbReference type="FunFam" id="3.40.50.10050:FF:000001">
    <property type="entry name" value="Translation initiation factor IF-2"/>
    <property type="match status" value="1"/>
</dbReference>
<geneLocation type="plastid" evidence="9"/>
<dbReference type="InterPro" id="IPR005225">
    <property type="entry name" value="Small_GTP-bd"/>
</dbReference>
<evidence type="ECO:0000259" key="8">
    <source>
        <dbReference type="PROSITE" id="PS51722"/>
    </source>
</evidence>
<dbReference type="InterPro" id="IPR044145">
    <property type="entry name" value="IF2_II"/>
</dbReference>
<dbReference type="PANTHER" id="PTHR43381">
    <property type="entry name" value="TRANSLATION INITIATION FACTOR IF-2-RELATED"/>
    <property type="match status" value="1"/>
</dbReference>
<dbReference type="GO" id="GO:0003743">
    <property type="term" value="F:translation initiation factor activity"/>
    <property type="evidence" value="ECO:0007669"/>
    <property type="project" value="UniProtKB-KW"/>
</dbReference>
<dbReference type="Pfam" id="PF04760">
    <property type="entry name" value="IF2_N"/>
    <property type="match status" value="1"/>
</dbReference>
<comment type="function">
    <text evidence="6">One of the essential components for the initiation of protein synthesis. Protects formylmethionyl-tRNA from spontaneous hydrolysis and promotes its binding to the 30S ribosomal subunits. Also involved in the hydrolysis of GTP during the formation of the 70S ribosomal complex.</text>
</comment>
<organism evidence="9">
    <name type="scientific">Schimmelmannia schousboei</name>
    <dbReference type="NCBI Taxonomy" id="173468"/>
    <lineage>
        <taxon>Eukaryota</taxon>
        <taxon>Rhodophyta</taxon>
        <taxon>Florideophyceae</taxon>
        <taxon>Rhodymeniophycidae</taxon>
        <taxon>Acrosymphytales</taxon>
        <taxon>Schimmelmanniaceae</taxon>
        <taxon>Schimmelmannia</taxon>
    </lineage>
</organism>
<dbReference type="SUPFAM" id="SSF50447">
    <property type="entry name" value="Translation proteins"/>
    <property type="match status" value="2"/>
</dbReference>
<name>A0A1C9C8L5_9FLOR</name>
<dbReference type="CDD" id="cd01887">
    <property type="entry name" value="IF2_eIF5B"/>
    <property type="match status" value="1"/>
</dbReference>
<keyword evidence="5" id="KW-0342">GTP-binding</keyword>
<sequence>MIYRFSSNYKLFNINKEASDSYFCISINSKENILLLEHPKLIDIKTSNNVLNKKPLVNIEPTFSQINEQNKNFNNSYKFDKKNKNHLEQPDNLEIKKNKVRLKKKIRHKRSLGSDDIFINNNNGLLDEESLNNDLIKPHKFSKQKKKNKLRQDVVDSNLSNISDQAILNNNEDTDVCRSITIDRPLTVQELAIKLQIPETEIITRLFLKGISVTINQVLDISIATEIAINYNFQVSNIEFNDIANIKDHITNTSSSQAVKRPPIITVFGHVDHGKTTLLDAIRRTNLVKKEIGGITQAISGYEVEWLYESSYEKLVFLDTPGHEAFSAMRLRGAQVADIALLVLAADDDLKPQSIEAIKYILNLKLPYIVVINKIDKKNINVLKIKEELAQFDILDADWGGNVHIVEVSALTGQNINQLLSTICLLAELQELRSDPNQLAIGTILEAHLDKQKGIIANVIVQNGSLKLGNLIVSGDIEGKVKVIVNSIGVKIKEALPSSIVEIWGFSSIPQAGASFQVVKDDKEAKKYIKNITNDNDYHYDFSKMLNTRITADSYSNKSQLKQLNVILKTDTQGSIEAIIYAFSRIPQEKVQINILSASSGIISNTDVQLASTTSSLIIGFNVNISSNIRNFLKKSCVTFFNFSVIYDLLDHVKCYMLDLVDPEYNKVIIGRATVQTVFYINKGSVAGCFVDSGKLKKLSHITVYRDKTIVYDGILKSLKRIKEDVEEVMYGSECGVMCDDYQMWKKQDIIESYELSPKEKVL</sequence>
<evidence type="ECO:0000256" key="7">
    <source>
        <dbReference type="ARBA" id="ARBA00044105"/>
    </source>
</evidence>
<dbReference type="CDD" id="cd03702">
    <property type="entry name" value="IF2_mtIF2_II"/>
    <property type="match status" value="1"/>
</dbReference>
<dbReference type="FunFam" id="2.40.30.10:FF:000008">
    <property type="entry name" value="Translation initiation factor IF-2"/>
    <property type="match status" value="1"/>
</dbReference>
<evidence type="ECO:0000256" key="2">
    <source>
        <dbReference type="ARBA" id="ARBA00022540"/>
    </source>
</evidence>
<dbReference type="Gene3D" id="3.40.50.300">
    <property type="entry name" value="P-loop containing nucleotide triphosphate hydrolases"/>
    <property type="match status" value="1"/>
</dbReference>
<dbReference type="FunFam" id="3.40.50.300:FF:000019">
    <property type="entry name" value="Translation initiation factor IF-2"/>
    <property type="match status" value="1"/>
</dbReference>
<dbReference type="EMBL" id="KX284711">
    <property type="protein sequence ID" value="AOM64714.1"/>
    <property type="molecule type" value="Genomic_DNA"/>
</dbReference>
<accession>A0A1C9C8L5</accession>
<dbReference type="Pfam" id="PF11987">
    <property type="entry name" value="IF-2"/>
    <property type="match status" value="1"/>
</dbReference>
<dbReference type="InterPro" id="IPR023115">
    <property type="entry name" value="TIF_IF2_dom3"/>
</dbReference>
<reference evidence="9" key="1">
    <citation type="journal article" date="2016" name="BMC Biol.">
        <title>Parallel evolution of highly conserved plastid genome architecture in red seaweeds and seed plants.</title>
        <authorList>
            <person name="Lee J."/>
            <person name="Cho C.H."/>
            <person name="Park S.I."/>
            <person name="Choi J.W."/>
            <person name="Song H.S."/>
            <person name="West J.A."/>
            <person name="Bhattacharya D."/>
            <person name="Yoon H.S."/>
        </authorList>
    </citation>
    <scope>NUCLEOTIDE SEQUENCE</scope>
</reference>
<dbReference type="RefSeq" id="YP_009295779.1">
    <property type="nucleotide sequence ID" value="NC_031168.1"/>
</dbReference>
<protein>
    <recommendedName>
        <fullName evidence="7">Translation initiation factor IF-2, chloroplastic</fullName>
    </recommendedName>
</protein>
<dbReference type="InterPro" id="IPR006847">
    <property type="entry name" value="IF2_N"/>
</dbReference>
<dbReference type="NCBIfam" id="TIGR00231">
    <property type="entry name" value="small_GTP"/>
    <property type="match status" value="1"/>
</dbReference>
<dbReference type="InterPro" id="IPR015760">
    <property type="entry name" value="TIF_IF2"/>
</dbReference>
<dbReference type="Pfam" id="PF00009">
    <property type="entry name" value="GTP_EFTU"/>
    <property type="match status" value="1"/>
</dbReference>
<evidence type="ECO:0000256" key="3">
    <source>
        <dbReference type="ARBA" id="ARBA00022741"/>
    </source>
</evidence>
<evidence type="ECO:0000256" key="4">
    <source>
        <dbReference type="ARBA" id="ARBA00022917"/>
    </source>
</evidence>
<dbReference type="InterPro" id="IPR000178">
    <property type="entry name" value="TF_IF2_bacterial-like"/>
</dbReference>
<feature type="domain" description="Tr-type G" evidence="8">
    <location>
        <begin position="260"/>
        <end position="433"/>
    </location>
</feature>
<keyword evidence="9" id="KW-0934">Plastid</keyword>
<dbReference type="NCBIfam" id="TIGR00487">
    <property type="entry name" value="IF-2"/>
    <property type="match status" value="1"/>
</dbReference>
<keyword evidence="2 9" id="KW-0396">Initiation factor</keyword>
<dbReference type="GO" id="GO:0005525">
    <property type="term" value="F:GTP binding"/>
    <property type="evidence" value="ECO:0007669"/>
    <property type="project" value="UniProtKB-KW"/>
</dbReference>
<dbReference type="SUPFAM" id="SSF52540">
    <property type="entry name" value="P-loop containing nucleoside triphosphate hydrolases"/>
    <property type="match status" value="1"/>
</dbReference>
<dbReference type="GeneID" id="29071164"/>
<dbReference type="HAMAP" id="MF_00100_B">
    <property type="entry name" value="IF_2_B"/>
    <property type="match status" value="1"/>
</dbReference>
<dbReference type="CDD" id="cd03692">
    <property type="entry name" value="mtIF2_IVc"/>
    <property type="match status" value="1"/>
</dbReference>
<dbReference type="GO" id="GO:0005829">
    <property type="term" value="C:cytosol"/>
    <property type="evidence" value="ECO:0007669"/>
    <property type="project" value="TreeGrafter"/>
</dbReference>
<dbReference type="InterPro" id="IPR027417">
    <property type="entry name" value="P-loop_NTPase"/>
</dbReference>
<dbReference type="PANTHER" id="PTHR43381:SF5">
    <property type="entry name" value="TR-TYPE G DOMAIN-CONTAINING PROTEIN"/>
    <property type="match status" value="1"/>
</dbReference>
<dbReference type="AlphaFoldDB" id="A0A1C9C8L5"/>
<dbReference type="Pfam" id="PF22042">
    <property type="entry name" value="EF-G_D2"/>
    <property type="match status" value="1"/>
</dbReference>
<dbReference type="Gene3D" id="3.40.50.10050">
    <property type="entry name" value="Translation initiation factor IF- 2, domain 3"/>
    <property type="match status" value="1"/>
</dbReference>
<evidence type="ECO:0000256" key="6">
    <source>
        <dbReference type="ARBA" id="ARBA00025162"/>
    </source>
</evidence>
<proteinExistence type="inferred from homology"/>
<dbReference type="InterPro" id="IPR053905">
    <property type="entry name" value="EF-G-like_DII"/>
</dbReference>
<keyword evidence="4" id="KW-0648">Protein biosynthesis</keyword>
<evidence type="ECO:0000256" key="5">
    <source>
        <dbReference type="ARBA" id="ARBA00023134"/>
    </source>
</evidence>
<gene>
    <name evidence="9" type="primary">infB</name>
    <name evidence="9" type="ORF">Schim_033</name>
</gene>
<dbReference type="Gene3D" id="2.40.30.10">
    <property type="entry name" value="Translation factors"/>
    <property type="match status" value="2"/>
</dbReference>
<evidence type="ECO:0000256" key="1">
    <source>
        <dbReference type="ARBA" id="ARBA00007733"/>
    </source>
</evidence>
<dbReference type="InterPro" id="IPR009000">
    <property type="entry name" value="Transl_B-barrel_sf"/>
</dbReference>
<dbReference type="PRINTS" id="PR00315">
    <property type="entry name" value="ELONGATNFCT"/>
</dbReference>
<comment type="similarity">
    <text evidence="1">Belongs to the TRAFAC class translation factor GTPase superfamily. Classic translation factor GTPase family. IF-2 subfamily.</text>
</comment>
<dbReference type="GO" id="GO:0003924">
    <property type="term" value="F:GTPase activity"/>
    <property type="evidence" value="ECO:0007669"/>
    <property type="project" value="InterPro"/>
</dbReference>
<dbReference type="PROSITE" id="PS51722">
    <property type="entry name" value="G_TR_2"/>
    <property type="match status" value="1"/>
</dbReference>
<dbReference type="SUPFAM" id="SSF52156">
    <property type="entry name" value="Initiation factor IF2/eIF5b, domain 3"/>
    <property type="match status" value="1"/>
</dbReference>
<dbReference type="InterPro" id="IPR036925">
    <property type="entry name" value="TIF_IF2_dom3_sf"/>
</dbReference>
<dbReference type="PROSITE" id="PS01176">
    <property type="entry name" value="IF2"/>
    <property type="match status" value="1"/>
</dbReference>
<keyword evidence="3" id="KW-0547">Nucleotide-binding</keyword>
<evidence type="ECO:0000313" key="9">
    <source>
        <dbReference type="EMBL" id="AOM64714.1"/>
    </source>
</evidence>